<dbReference type="PROSITE" id="PS50007">
    <property type="entry name" value="PIPLC_X_DOMAIN"/>
    <property type="match status" value="1"/>
</dbReference>
<dbReference type="InterPro" id="IPR017946">
    <property type="entry name" value="PLC-like_Pdiesterase_TIM-brl"/>
</dbReference>
<dbReference type="CDD" id="cd08556">
    <property type="entry name" value="GDPD"/>
    <property type="match status" value="1"/>
</dbReference>
<gene>
    <name evidence="1" type="ORF">IAA28_09355</name>
</gene>
<dbReference type="SUPFAM" id="SSF51695">
    <property type="entry name" value="PLC-like phosphodiesterases"/>
    <property type="match status" value="1"/>
</dbReference>
<dbReference type="Gene3D" id="3.20.20.190">
    <property type="entry name" value="Phosphatidylinositol (PI) phosphodiesterase"/>
    <property type="match status" value="2"/>
</dbReference>
<dbReference type="PANTHER" id="PTHR46211:SF14">
    <property type="entry name" value="GLYCEROPHOSPHODIESTER PHOSPHODIESTERASE"/>
    <property type="match status" value="1"/>
</dbReference>
<organism evidence="1 2">
    <name type="scientific">Candidatus Lachnoclostridium stercoripullorum</name>
    <dbReference type="NCBI Taxonomy" id="2838635"/>
    <lineage>
        <taxon>Bacteria</taxon>
        <taxon>Bacillati</taxon>
        <taxon>Bacillota</taxon>
        <taxon>Clostridia</taxon>
        <taxon>Lachnospirales</taxon>
        <taxon>Lachnospiraceae</taxon>
    </lineage>
</organism>
<name>A0A9D1W703_9FIRM</name>
<protein>
    <submittedName>
        <fullName evidence="1">Glycerophosphodiester phosphodiesterase</fullName>
    </submittedName>
</protein>
<dbReference type="AlphaFoldDB" id="A0A9D1W703"/>
<comment type="caution">
    <text evidence="1">The sequence shown here is derived from an EMBL/GenBank/DDBJ whole genome shotgun (WGS) entry which is preliminary data.</text>
</comment>
<accession>A0A9D1W703</accession>
<evidence type="ECO:0000313" key="1">
    <source>
        <dbReference type="EMBL" id="HIX52997.1"/>
    </source>
</evidence>
<dbReference type="PANTHER" id="PTHR46211">
    <property type="entry name" value="GLYCEROPHOSPHORYL DIESTER PHOSPHODIESTERASE"/>
    <property type="match status" value="1"/>
</dbReference>
<reference evidence="1" key="1">
    <citation type="journal article" date="2021" name="PeerJ">
        <title>Extensive microbial diversity within the chicken gut microbiome revealed by metagenomics and culture.</title>
        <authorList>
            <person name="Gilroy R."/>
            <person name="Ravi A."/>
            <person name="Getino M."/>
            <person name="Pursley I."/>
            <person name="Horton D.L."/>
            <person name="Alikhan N.F."/>
            <person name="Baker D."/>
            <person name="Gharbi K."/>
            <person name="Hall N."/>
            <person name="Watson M."/>
            <person name="Adriaenssens E.M."/>
            <person name="Foster-Nyarko E."/>
            <person name="Jarju S."/>
            <person name="Secka A."/>
            <person name="Antonio M."/>
            <person name="Oren A."/>
            <person name="Chaudhuri R.R."/>
            <person name="La Ragione R."/>
            <person name="Hildebrand F."/>
            <person name="Pallen M.J."/>
        </authorList>
    </citation>
    <scope>NUCLEOTIDE SEQUENCE</scope>
    <source>
        <strain evidence="1">ChiGjej4B4-12881</strain>
    </source>
</reference>
<dbReference type="Proteomes" id="UP000886780">
    <property type="component" value="Unassembled WGS sequence"/>
</dbReference>
<reference evidence="1" key="2">
    <citation type="submission" date="2021-04" db="EMBL/GenBank/DDBJ databases">
        <authorList>
            <person name="Gilroy R."/>
        </authorList>
    </citation>
    <scope>NUCLEOTIDE SEQUENCE</scope>
    <source>
        <strain evidence="1">ChiGjej4B4-12881</strain>
    </source>
</reference>
<dbReference type="GO" id="GO:0008081">
    <property type="term" value="F:phosphoric diester hydrolase activity"/>
    <property type="evidence" value="ECO:0007669"/>
    <property type="project" value="InterPro"/>
</dbReference>
<proteinExistence type="predicted"/>
<dbReference type="EMBL" id="DXEU01000168">
    <property type="protein sequence ID" value="HIX52997.1"/>
    <property type="molecule type" value="Genomic_DNA"/>
</dbReference>
<sequence>MEDKKSTLITAHSGSDGTPDNSMEFVNYALGTAVDALEIDVRQAANGTLIISHDETGEEAVTLKEVFDAVRGHEKRINCDLKEYGLEEAVNELAVSCGLAEGQILFSGSVKPREERSGRPWEAVEVFWNVEECISDIYVCEAGGEREKITAEMAKKLAVEAARSGYSVININEKYLNEAVLETMRSHHMGISAWTVNEPDRISQLLELGVHNITTRRPAEALKLRGER</sequence>
<dbReference type="GO" id="GO:0006629">
    <property type="term" value="P:lipid metabolic process"/>
    <property type="evidence" value="ECO:0007669"/>
    <property type="project" value="InterPro"/>
</dbReference>
<evidence type="ECO:0000313" key="2">
    <source>
        <dbReference type="Proteomes" id="UP000886780"/>
    </source>
</evidence>